<dbReference type="Gene3D" id="3.30.450.80">
    <property type="entry name" value="Transcription factor LuxR-like, autoinducer-binding domain"/>
    <property type="match status" value="1"/>
</dbReference>
<dbReference type="Pfam" id="PF00196">
    <property type="entry name" value="GerE"/>
    <property type="match status" value="1"/>
</dbReference>
<evidence type="ECO:0000313" key="6">
    <source>
        <dbReference type="Proteomes" id="UP001629392"/>
    </source>
</evidence>
<evidence type="ECO:0000259" key="4">
    <source>
        <dbReference type="SMART" id="SM00421"/>
    </source>
</evidence>
<sequence length="279" mass="31234">MKSSECAEESYVMLDGRQRCIADLASKPLLAARSAVANELSGARTPAQRRLLISAMLGAIGFDWLCYWRLARAGDLITRALYVREYAAPGWPDRYVAQRYIEVDPRIAFACRYEWPLVWDLTSLAQAPYGKPAQSVEPRLRHLLDDAHEAGMRSGITFGLASPSSPHQSVINFSCANLSRHWIGDRVIGQAYALGLALHEYLLSHAAMPDDAPPRAKPISQVQRRILSALTQGMSDRQIADQLQMSTHNVDYHLRLLKKRYGAQNRVHLAYLAGQHDAR</sequence>
<dbReference type="InterPro" id="IPR036388">
    <property type="entry name" value="WH-like_DNA-bd_sf"/>
</dbReference>
<evidence type="ECO:0000313" key="5">
    <source>
        <dbReference type="EMBL" id="MFM0717801.1"/>
    </source>
</evidence>
<dbReference type="SUPFAM" id="SSF75516">
    <property type="entry name" value="Pheromone-binding domain of LuxR-like quorum-sensing transcription factors"/>
    <property type="match status" value="1"/>
</dbReference>
<dbReference type="InterPro" id="IPR000792">
    <property type="entry name" value="Tscrpt_reg_LuxR_C"/>
</dbReference>
<gene>
    <name evidence="5" type="ORF">PQQ73_15830</name>
</gene>
<dbReference type="SMART" id="SM00421">
    <property type="entry name" value="HTH_LUXR"/>
    <property type="match status" value="1"/>
</dbReference>
<dbReference type="Gene3D" id="1.10.10.10">
    <property type="entry name" value="Winged helix-like DNA-binding domain superfamily/Winged helix DNA-binding domain"/>
    <property type="match status" value="1"/>
</dbReference>
<dbReference type="RefSeq" id="WP_408144732.1">
    <property type="nucleotide sequence ID" value="NZ_JAQQCL010000010.1"/>
</dbReference>
<keyword evidence="6" id="KW-1185">Reference proteome</keyword>
<keyword evidence="2" id="KW-0238">DNA-binding</keyword>
<dbReference type="PANTHER" id="PTHR44688">
    <property type="entry name" value="DNA-BINDING TRANSCRIPTIONAL ACTIVATOR DEVR_DOSR"/>
    <property type="match status" value="1"/>
</dbReference>
<proteinExistence type="predicted"/>
<dbReference type="InterPro" id="IPR036693">
    <property type="entry name" value="TF_LuxR_autoind-bd_dom_sf"/>
</dbReference>
<dbReference type="Proteomes" id="UP001629392">
    <property type="component" value="Unassembled WGS sequence"/>
</dbReference>
<dbReference type="PANTHER" id="PTHR44688:SF16">
    <property type="entry name" value="DNA-BINDING TRANSCRIPTIONAL ACTIVATOR DEVR_DOSR"/>
    <property type="match status" value="1"/>
</dbReference>
<keyword evidence="3" id="KW-0804">Transcription</keyword>
<dbReference type="Pfam" id="PF03472">
    <property type="entry name" value="Autoind_bind"/>
    <property type="match status" value="1"/>
</dbReference>
<accession>A0ABW9EF95</accession>
<protein>
    <submittedName>
        <fullName evidence="5">Autoinducer binding domain-containing protein</fullName>
    </submittedName>
</protein>
<dbReference type="InterPro" id="IPR005143">
    <property type="entry name" value="TF_LuxR_autoind-bd_dom"/>
</dbReference>
<evidence type="ECO:0000256" key="3">
    <source>
        <dbReference type="ARBA" id="ARBA00023163"/>
    </source>
</evidence>
<comment type="caution">
    <text evidence="5">The sequence shown here is derived from an EMBL/GenBank/DDBJ whole genome shotgun (WGS) entry which is preliminary data.</text>
</comment>
<organism evidence="5 6">
    <name type="scientific">Paraburkholderia strydomiana</name>
    <dbReference type="NCBI Taxonomy" id="1245417"/>
    <lineage>
        <taxon>Bacteria</taxon>
        <taxon>Pseudomonadati</taxon>
        <taxon>Pseudomonadota</taxon>
        <taxon>Betaproteobacteria</taxon>
        <taxon>Burkholderiales</taxon>
        <taxon>Burkholderiaceae</taxon>
        <taxon>Paraburkholderia</taxon>
    </lineage>
</organism>
<reference evidence="5 6" key="1">
    <citation type="journal article" date="2024" name="Chem. Sci.">
        <title>Discovery of megapolipeptins by genome mining of a Burkholderiales bacteria collection.</title>
        <authorList>
            <person name="Paulo B.S."/>
            <person name="Recchia M.J.J."/>
            <person name="Lee S."/>
            <person name="Fergusson C.H."/>
            <person name="Romanowski S.B."/>
            <person name="Hernandez A."/>
            <person name="Krull N."/>
            <person name="Liu D.Y."/>
            <person name="Cavanagh H."/>
            <person name="Bos A."/>
            <person name="Gray C.A."/>
            <person name="Murphy B.T."/>
            <person name="Linington R.G."/>
            <person name="Eustaquio A.S."/>
        </authorList>
    </citation>
    <scope>NUCLEOTIDE SEQUENCE [LARGE SCALE GENOMIC DNA]</scope>
    <source>
        <strain evidence="5 6">RL17-350-BIC-E</strain>
    </source>
</reference>
<feature type="domain" description="HTH luxR-type" evidence="4">
    <location>
        <begin position="216"/>
        <end position="273"/>
    </location>
</feature>
<dbReference type="InterPro" id="IPR016032">
    <property type="entry name" value="Sig_transdc_resp-reg_C-effctor"/>
</dbReference>
<dbReference type="SUPFAM" id="SSF46894">
    <property type="entry name" value="C-terminal effector domain of the bipartite response regulators"/>
    <property type="match status" value="1"/>
</dbReference>
<keyword evidence="1" id="KW-0805">Transcription regulation</keyword>
<evidence type="ECO:0000256" key="2">
    <source>
        <dbReference type="ARBA" id="ARBA00023125"/>
    </source>
</evidence>
<dbReference type="EMBL" id="JAQQCL010000010">
    <property type="protein sequence ID" value="MFM0717801.1"/>
    <property type="molecule type" value="Genomic_DNA"/>
</dbReference>
<evidence type="ECO:0000256" key="1">
    <source>
        <dbReference type="ARBA" id="ARBA00023015"/>
    </source>
</evidence>
<name>A0ABW9EF95_9BURK</name>